<evidence type="ECO:0000256" key="12">
    <source>
        <dbReference type="ARBA" id="ARBA00049416"/>
    </source>
</evidence>
<evidence type="ECO:0000256" key="10">
    <source>
        <dbReference type="ARBA" id="ARBA00049136"/>
    </source>
</evidence>
<dbReference type="PANTHER" id="PTHR10625:SF14">
    <property type="entry name" value="HISTONE DEACETYLASE 8"/>
    <property type="match status" value="1"/>
</dbReference>
<dbReference type="InterPro" id="IPR023696">
    <property type="entry name" value="Ureohydrolase_dom_sf"/>
</dbReference>
<comment type="similarity">
    <text evidence="2">Belongs to the histone deacetylase family. HD type 1 subfamily.</text>
</comment>
<dbReference type="PANTHER" id="PTHR10625">
    <property type="entry name" value="HISTONE DEACETYLASE HDAC1-RELATED"/>
    <property type="match status" value="1"/>
</dbReference>
<dbReference type="GO" id="GO:0031507">
    <property type="term" value="P:heterochromatin formation"/>
    <property type="evidence" value="ECO:0007669"/>
    <property type="project" value="TreeGrafter"/>
</dbReference>
<protein>
    <recommendedName>
        <fullName evidence="3">histone deacetylase</fullName>
        <ecNumber evidence="3">3.5.1.98</ecNumber>
    </recommendedName>
</protein>
<comment type="catalytic activity">
    <reaction evidence="11">
        <text>N(6)-(2E)-butenoyl-L-lysyl-[protein] + H2O = (2E)-2-butenoate + L-lysyl-[protein]</text>
        <dbReference type="Rhea" id="RHEA:69172"/>
        <dbReference type="Rhea" id="RHEA-COMP:9752"/>
        <dbReference type="Rhea" id="RHEA-COMP:13707"/>
        <dbReference type="ChEBI" id="CHEBI:15377"/>
        <dbReference type="ChEBI" id="CHEBI:29969"/>
        <dbReference type="ChEBI" id="CHEBI:35899"/>
        <dbReference type="ChEBI" id="CHEBI:137954"/>
    </reaction>
    <physiologicalReaction direction="left-to-right" evidence="11">
        <dbReference type="Rhea" id="RHEA:69173"/>
    </physiologicalReaction>
</comment>
<reference evidence="16" key="1">
    <citation type="submission" date="2025-08" db="UniProtKB">
        <authorList>
            <consortium name="RefSeq"/>
        </authorList>
    </citation>
    <scope>IDENTIFICATION</scope>
</reference>
<dbReference type="PaxDb" id="121845-A0A3Q0IV84"/>
<comment type="catalytic activity">
    <reaction evidence="10">
        <text>N(6)-acetyl-L-lysyl-[protein] + H2O = L-lysyl-[protein] + acetate</text>
        <dbReference type="Rhea" id="RHEA:58108"/>
        <dbReference type="Rhea" id="RHEA-COMP:9752"/>
        <dbReference type="Rhea" id="RHEA-COMP:10731"/>
        <dbReference type="ChEBI" id="CHEBI:15377"/>
        <dbReference type="ChEBI" id="CHEBI:29969"/>
        <dbReference type="ChEBI" id="CHEBI:30089"/>
        <dbReference type="ChEBI" id="CHEBI:61930"/>
    </reaction>
    <physiologicalReaction direction="left-to-right" evidence="10">
        <dbReference type="Rhea" id="RHEA:58109"/>
    </physiologicalReaction>
</comment>
<dbReference type="Gene3D" id="3.40.800.20">
    <property type="entry name" value="Histone deacetylase domain"/>
    <property type="match status" value="2"/>
</dbReference>
<evidence type="ECO:0000313" key="15">
    <source>
        <dbReference type="Proteomes" id="UP000079169"/>
    </source>
</evidence>
<dbReference type="InterPro" id="IPR023801">
    <property type="entry name" value="His_deacetylse_dom"/>
</dbReference>
<evidence type="ECO:0000256" key="8">
    <source>
        <dbReference type="ARBA" id="ARBA00023163"/>
    </source>
</evidence>
<feature type="compositionally biased region" description="Polar residues" evidence="13">
    <location>
        <begin position="516"/>
        <end position="531"/>
    </location>
</feature>
<dbReference type="RefSeq" id="XP_026678270.1">
    <property type="nucleotide sequence ID" value="XM_026822469.1"/>
</dbReference>
<feature type="compositionally biased region" description="Basic and acidic residues" evidence="13">
    <location>
        <begin position="475"/>
        <end position="497"/>
    </location>
</feature>
<dbReference type="GO" id="GO:0005634">
    <property type="term" value="C:nucleus"/>
    <property type="evidence" value="ECO:0007669"/>
    <property type="project" value="UniProtKB-SubCell"/>
</dbReference>
<evidence type="ECO:0000256" key="4">
    <source>
        <dbReference type="ARBA" id="ARBA00022491"/>
    </source>
</evidence>
<evidence type="ECO:0000256" key="5">
    <source>
        <dbReference type="ARBA" id="ARBA00022801"/>
    </source>
</evidence>
<evidence type="ECO:0000259" key="14">
    <source>
        <dbReference type="Pfam" id="PF00850"/>
    </source>
</evidence>
<evidence type="ECO:0000256" key="6">
    <source>
        <dbReference type="ARBA" id="ARBA00022853"/>
    </source>
</evidence>
<accession>A0A3Q0IV84</accession>
<evidence type="ECO:0000256" key="11">
    <source>
        <dbReference type="ARBA" id="ARBA00049193"/>
    </source>
</evidence>
<dbReference type="SUPFAM" id="SSF52768">
    <property type="entry name" value="Arginase/deacetylase"/>
    <property type="match status" value="1"/>
</dbReference>
<feature type="compositionally biased region" description="Basic and acidic residues" evidence="13">
    <location>
        <begin position="506"/>
        <end position="515"/>
    </location>
</feature>
<evidence type="ECO:0000256" key="7">
    <source>
        <dbReference type="ARBA" id="ARBA00023015"/>
    </source>
</evidence>
<keyword evidence="15" id="KW-1185">Reference proteome</keyword>
<keyword evidence="6" id="KW-0156">Chromatin regulator</keyword>
<sequence length="629" mass="69886">MKTKEKNQVLFIYDKNVILELSKIEHIKNRAQLVFELIKSYDLFNEMTVTRSTPAMYEELVEFHSTLYIDSIRDIKTQKEEDLEEIGLTGDCPILDDMYSFISHVAGSSLTAAKGLISGKYQFAINWCGGWHHSQKCTGKGKYYTANVPFQSGTSDKSYLRVFYSVIKVIQETYQPDCLVVQCGADSLARDELGDFNVSSEAFGTVISHLVSWSLPSLFLGGGGYNVYNTARYWTYLTSIITSTPISTDIPDECEDFSCYGPDFTLPISSSYGRRDENREEELSKIIATLVHNVANYVTPPPGKVECLGEHIAEKGKVYGQLESSSQIIVPSEKGKVCGQGESGRQIVRKMQENLPVGEVGKTNCKQLEGGHLILDRTPKSPNHLLKEEVGKVESQQLENSHHIVDKMTEKSPTLSPIREIGCVKENSIHTNETHIPQSRPVDAADVEEACKENGAEILNIMETNVGEGNFTRIGSKENSDSQSKKENNSDSQKETDSNTACDSYSKQENDRESTVETNATGLPKQSESQIDLTSIANSELNTSIEKSDHKHHNPPSLLEKANSPSVKASIAPTVSNEVFDLVDENSPVIDKCVRKSYGKLDFRRKDTAMVEIGTSNDNGQVDEFDFVD</sequence>
<proteinExistence type="inferred from homology"/>
<feature type="region of interest" description="Disordered" evidence="13">
    <location>
        <begin position="545"/>
        <end position="565"/>
    </location>
</feature>
<keyword evidence="7" id="KW-0805">Transcription regulation</keyword>
<feature type="domain" description="Histone deacetylase" evidence="14">
    <location>
        <begin position="138"/>
        <end position="240"/>
    </location>
</feature>
<dbReference type="Pfam" id="PF00850">
    <property type="entry name" value="Hist_deacetyl"/>
    <property type="match status" value="1"/>
</dbReference>
<keyword evidence="8" id="KW-0804">Transcription</keyword>
<keyword evidence="4" id="KW-0678">Repressor</keyword>
<keyword evidence="9" id="KW-0539">Nucleus</keyword>
<name>A0A3Q0IV84_DIACI</name>
<evidence type="ECO:0000256" key="1">
    <source>
        <dbReference type="ARBA" id="ARBA00004123"/>
    </source>
</evidence>
<feature type="region of interest" description="Disordered" evidence="13">
    <location>
        <begin position="470"/>
        <end position="531"/>
    </location>
</feature>
<dbReference type="EC" id="3.5.1.98" evidence="3"/>
<organism evidence="15 16">
    <name type="scientific">Diaphorina citri</name>
    <name type="common">Asian citrus psyllid</name>
    <dbReference type="NCBI Taxonomy" id="121845"/>
    <lineage>
        <taxon>Eukaryota</taxon>
        <taxon>Metazoa</taxon>
        <taxon>Ecdysozoa</taxon>
        <taxon>Arthropoda</taxon>
        <taxon>Hexapoda</taxon>
        <taxon>Insecta</taxon>
        <taxon>Pterygota</taxon>
        <taxon>Neoptera</taxon>
        <taxon>Paraneoptera</taxon>
        <taxon>Hemiptera</taxon>
        <taxon>Sternorrhyncha</taxon>
        <taxon>Psylloidea</taxon>
        <taxon>Psyllidae</taxon>
        <taxon>Diaphorininae</taxon>
        <taxon>Diaphorina</taxon>
    </lineage>
</organism>
<comment type="subcellular location">
    <subcellularLocation>
        <location evidence="1">Nucleus</location>
    </subcellularLocation>
</comment>
<dbReference type="Proteomes" id="UP000079169">
    <property type="component" value="Unplaced"/>
</dbReference>
<comment type="catalytic activity">
    <reaction evidence="12">
        <text>N(6)-acetyl-L-lysyl-[histone] + H2O = L-lysyl-[histone] + acetate</text>
        <dbReference type="Rhea" id="RHEA:58196"/>
        <dbReference type="Rhea" id="RHEA-COMP:9845"/>
        <dbReference type="Rhea" id="RHEA-COMP:11338"/>
        <dbReference type="ChEBI" id="CHEBI:15377"/>
        <dbReference type="ChEBI" id="CHEBI:29969"/>
        <dbReference type="ChEBI" id="CHEBI:30089"/>
        <dbReference type="ChEBI" id="CHEBI:61930"/>
        <dbReference type="EC" id="3.5.1.98"/>
    </reaction>
    <physiologicalReaction direction="left-to-right" evidence="12">
        <dbReference type="Rhea" id="RHEA:58197"/>
    </physiologicalReaction>
</comment>
<dbReference type="KEGG" id="dci:103507650"/>
<evidence type="ECO:0000256" key="9">
    <source>
        <dbReference type="ARBA" id="ARBA00023242"/>
    </source>
</evidence>
<evidence type="ECO:0000256" key="13">
    <source>
        <dbReference type="SAM" id="MobiDB-lite"/>
    </source>
</evidence>
<keyword evidence="5" id="KW-0378">Hydrolase</keyword>
<dbReference type="AlphaFoldDB" id="A0A3Q0IV84"/>
<evidence type="ECO:0000313" key="16">
    <source>
        <dbReference type="RefSeq" id="XP_026678270.1"/>
    </source>
</evidence>
<evidence type="ECO:0000256" key="2">
    <source>
        <dbReference type="ARBA" id="ARBA00006457"/>
    </source>
</evidence>
<dbReference type="InterPro" id="IPR037138">
    <property type="entry name" value="His_deacetylse_dom_sf"/>
</dbReference>
<dbReference type="STRING" id="121845.A0A3Q0IV84"/>
<gene>
    <name evidence="16" type="primary">LOC103507650</name>
</gene>
<evidence type="ECO:0000256" key="3">
    <source>
        <dbReference type="ARBA" id="ARBA00012111"/>
    </source>
</evidence>
<dbReference type="GeneID" id="103507650"/>
<dbReference type="GO" id="GO:0141221">
    <property type="term" value="F:histone deacetylase activity, hydrolytic mechanism"/>
    <property type="evidence" value="ECO:0007669"/>
    <property type="project" value="UniProtKB-EC"/>
</dbReference>